<protein>
    <submittedName>
        <fullName evidence="1">Uncharacterized protein</fullName>
    </submittedName>
</protein>
<proteinExistence type="predicted"/>
<organism evidence="1">
    <name type="scientific">Anguilla anguilla</name>
    <name type="common">European freshwater eel</name>
    <name type="synonym">Muraena anguilla</name>
    <dbReference type="NCBI Taxonomy" id="7936"/>
    <lineage>
        <taxon>Eukaryota</taxon>
        <taxon>Metazoa</taxon>
        <taxon>Chordata</taxon>
        <taxon>Craniata</taxon>
        <taxon>Vertebrata</taxon>
        <taxon>Euteleostomi</taxon>
        <taxon>Actinopterygii</taxon>
        <taxon>Neopterygii</taxon>
        <taxon>Teleostei</taxon>
        <taxon>Anguilliformes</taxon>
        <taxon>Anguillidae</taxon>
        <taxon>Anguilla</taxon>
    </lineage>
</organism>
<evidence type="ECO:0000313" key="1">
    <source>
        <dbReference type="EMBL" id="JAH66980.1"/>
    </source>
</evidence>
<name>A0A0E9UP42_ANGAN</name>
<dbReference type="EMBL" id="GBXM01041597">
    <property type="protein sequence ID" value="JAH66980.1"/>
    <property type="molecule type" value="Transcribed_RNA"/>
</dbReference>
<sequence>MTSFSLGPTGSTYCSDTSSKGRAVAAPFINRVDRVPMSLL</sequence>
<accession>A0A0E9UP42</accession>
<reference evidence="1" key="2">
    <citation type="journal article" date="2015" name="Fish Shellfish Immunol.">
        <title>Early steps in the European eel (Anguilla anguilla)-Vibrio vulnificus interaction in the gills: Role of the RtxA13 toxin.</title>
        <authorList>
            <person name="Callol A."/>
            <person name="Pajuelo D."/>
            <person name="Ebbesson L."/>
            <person name="Teles M."/>
            <person name="MacKenzie S."/>
            <person name="Amaro C."/>
        </authorList>
    </citation>
    <scope>NUCLEOTIDE SEQUENCE</scope>
</reference>
<dbReference type="AlphaFoldDB" id="A0A0E9UP42"/>
<reference evidence="1" key="1">
    <citation type="submission" date="2014-11" db="EMBL/GenBank/DDBJ databases">
        <authorList>
            <person name="Amaro Gonzalez C."/>
        </authorList>
    </citation>
    <scope>NUCLEOTIDE SEQUENCE</scope>
</reference>